<dbReference type="Gene3D" id="3.40.50.300">
    <property type="entry name" value="P-loop containing nucleotide triphosphate hydrolases"/>
    <property type="match status" value="1"/>
</dbReference>
<dbReference type="SUPFAM" id="SSF52540">
    <property type="entry name" value="P-loop containing nucleoside triphosphate hydrolases"/>
    <property type="match status" value="1"/>
</dbReference>
<name>A0ABZ0B6P3_9SPHN</name>
<proteinExistence type="predicted"/>
<dbReference type="InterPro" id="IPR027417">
    <property type="entry name" value="P-loop_NTPase"/>
</dbReference>
<dbReference type="Proteomes" id="UP001302249">
    <property type="component" value="Chromosome"/>
</dbReference>
<sequence length="208" mass="23291">MAQLDLPLGWPADASEGEFVVGEANARAVHHLEHRGSWPLMATILAGPRKSGRSLLGRIFAAHSGGTLIDDAEREDEEALFHAWNRAQMDRRPLLMIADAPPPEWKVQLSDLRTRLTATPVVRIGDPDDALMRDLLHRYLERRRIVVRPEVVDWIAARTERSYVALWRVVDALEDGLEGRRGRRLSIPVARATLADAGLHSDEISADH</sequence>
<dbReference type="RefSeq" id="WP_313913120.1">
    <property type="nucleotide sequence ID" value="NZ_CP135076.1"/>
</dbReference>
<accession>A0ABZ0B6P3</accession>
<dbReference type="Gene3D" id="1.10.8.60">
    <property type="match status" value="1"/>
</dbReference>
<gene>
    <name evidence="1" type="ORF">RPR59_08700</name>
</gene>
<dbReference type="EMBL" id="CP135076">
    <property type="protein sequence ID" value="WNO52553.1"/>
    <property type="molecule type" value="Genomic_DNA"/>
</dbReference>
<evidence type="ECO:0000313" key="1">
    <source>
        <dbReference type="EMBL" id="WNO52553.1"/>
    </source>
</evidence>
<organism evidence="1 2">
    <name type="scientific">Stakelama saccharophila</name>
    <dbReference type="NCBI Taxonomy" id="3075605"/>
    <lineage>
        <taxon>Bacteria</taxon>
        <taxon>Pseudomonadati</taxon>
        <taxon>Pseudomonadota</taxon>
        <taxon>Alphaproteobacteria</taxon>
        <taxon>Sphingomonadales</taxon>
        <taxon>Sphingomonadaceae</taxon>
        <taxon>Stakelama</taxon>
    </lineage>
</organism>
<protein>
    <submittedName>
        <fullName evidence="1">DnaA/Hda family protein</fullName>
    </submittedName>
</protein>
<evidence type="ECO:0000313" key="2">
    <source>
        <dbReference type="Proteomes" id="UP001302249"/>
    </source>
</evidence>
<reference evidence="1 2" key="1">
    <citation type="submission" date="2023-09" db="EMBL/GenBank/DDBJ databases">
        <authorList>
            <person name="Rey-Velasco X."/>
        </authorList>
    </citation>
    <scope>NUCLEOTIDE SEQUENCE [LARGE SCALE GENOMIC DNA]</scope>
    <source>
        <strain evidence="1 2">W311</strain>
    </source>
</reference>
<keyword evidence="2" id="KW-1185">Reference proteome</keyword>